<dbReference type="GO" id="GO:0004803">
    <property type="term" value="F:transposase activity"/>
    <property type="evidence" value="ECO:0007669"/>
    <property type="project" value="UniProtKB-UniRule"/>
</dbReference>
<keyword evidence="3 6" id="KW-0815">Transposition</keyword>
<evidence type="ECO:0000313" key="8">
    <source>
        <dbReference type="Proteomes" id="UP000440066"/>
    </source>
</evidence>
<dbReference type="PANTHER" id="PTHR33217:SF7">
    <property type="entry name" value="TRANSPOSASE FOR INSERTION SEQUENCE ELEMENT IS1081"/>
    <property type="match status" value="1"/>
</dbReference>
<dbReference type="GO" id="GO:0003677">
    <property type="term" value="F:DNA binding"/>
    <property type="evidence" value="ECO:0007669"/>
    <property type="project" value="UniProtKB-UniRule"/>
</dbReference>
<evidence type="ECO:0000313" key="7">
    <source>
        <dbReference type="EMBL" id="MRJ46779.1"/>
    </source>
</evidence>
<comment type="similarity">
    <text evidence="2 6">Belongs to the transposase mutator family.</text>
</comment>
<protein>
    <recommendedName>
        <fullName evidence="6">Mutator family transposase</fullName>
    </recommendedName>
</protein>
<evidence type="ECO:0000256" key="1">
    <source>
        <dbReference type="ARBA" id="ARBA00002190"/>
    </source>
</evidence>
<dbReference type="EMBL" id="WJQT01000004">
    <property type="protein sequence ID" value="MRJ46779.1"/>
    <property type="molecule type" value="Genomic_DNA"/>
</dbReference>
<proteinExistence type="inferred from homology"/>
<evidence type="ECO:0000256" key="3">
    <source>
        <dbReference type="ARBA" id="ARBA00022578"/>
    </source>
</evidence>
<name>A0A844BXL3_9LACT</name>
<accession>A0A844BXL3</accession>
<gene>
    <name evidence="7" type="ORF">GF867_04235</name>
</gene>
<organism evidence="7 8">
    <name type="scientific">Fundicoccus ignavus</name>
    <dbReference type="NCBI Taxonomy" id="2664442"/>
    <lineage>
        <taxon>Bacteria</taxon>
        <taxon>Bacillati</taxon>
        <taxon>Bacillota</taxon>
        <taxon>Bacilli</taxon>
        <taxon>Lactobacillales</taxon>
        <taxon>Aerococcaceae</taxon>
        <taxon>Fundicoccus</taxon>
    </lineage>
</organism>
<keyword evidence="4 6" id="KW-0238">DNA-binding</keyword>
<dbReference type="NCBIfam" id="NF033543">
    <property type="entry name" value="transpos_IS256"/>
    <property type="match status" value="1"/>
</dbReference>
<dbReference type="PANTHER" id="PTHR33217">
    <property type="entry name" value="TRANSPOSASE FOR INSERTION SEQUENCE ELEMENT IS1081"/>
    <property type="match status" value="1"/>
</dbReference>
<evidence type="ECO:0000256" key="2">
    <source>
        <dbReference type="ARBA" id="ARBA00010961"/>
    </source>
</evidence>
<dbReference type="GO" id="GO:0006313">
    <property type="term" value="P:DNA transposition"/>
    <property type="evidence" value="ECO:0007669"/>
    <property type="project" value="UniProtKB-UniRule"/>
</dbReference>
<dbReference type="Pfam" id="PF00872">
    <property type="entry name" value="Transposase_mut"/>
    <property type="match status" value="1"/>
</dbReference>
<keyword evidence="5 6" id="KW-0233">DNA recombination</keyword>
<evidence type="ECO:0000256" key="6">
    <source>
        <dbReference type="RuleBase" id="RU365089"/>
    </source>
</evidence>
<evidence type="ECO:0000256" key="5">
    <source>
        <dbReference type="ARBA" id="ARBA00023172"/>
    </source>
</evidence>
<comment type="function">
    <text evidence="1 6">Required for the transposition of the insertion element.</text>
</comment>
<reference evidence="7 8" key="1">
    <citation type="submission" date="2019-11" db="EMBL/GenBank/DDBJ databases">
        <title>Characterisation of Fundicoccus ignavus gen. nov. sp. nov., a novel genus of the family Aerococcaceae from bulk tank milk.</title>
        <authorList>
            <person name="Siebert A."/>
            <person name="Huptas C."/>
            <person name="Wenning M."/>
            <person name="Scherer S."/>
            <person name="Doll E.V."/>
        </authorList>
    </citation>
    <scope>NUCLEOTIDE SEQUENCE [LARGE SCALE GENOMIC DNA]</scope>
    <source>
        <strain evidence="7 8">DSM 109652</strain>
    </source>
</reference>
<dbReference type="InterPro" id="IPR001207">
    <property type="entry name" value="Transposase_mutator"/>
</dbReference>
<sequence length="395" mass="46235">MEKGDYYGSVKYYLKLDELTDAVLNSDMTSMMKSLTVTGFNAYMEVERDRFIKAANYERTDHRMDQRNGYYERDFMLSAGKVKLRVSRTRSGEFRTEVFERYQRQDKAFVLSMAVMVVNGVSTRKVTNIVEKLCGEQVSKSFVSDVMKELDPEIEKFKQRSLSHSTFRYLYVDAMYIKIRENNHVISKAAYIAQGVNEENKREILGFMVAEEESTTAWSRFFMGLRARGLQTPKMIISDAHAGLKTAIREVFVGSIWQRCTFHFLRNIVDQMPKKNNKTERKLVEEILRAPTQQHARELKAVFEEMVQDNPKFEKALEILDYGFEDAIQYQLEPQAYHVSLRTTNSVERLNREIRRRDRVIGIYPNVASAERLIGSLLLDYHEEWVKAGRQFSRD</sequence>
<dbReference type="AlphaFoldDB" id="A0A844BXL3"/>
<dbReference type="Proteomes" id="UP000440066">
    <property type="component" value="Unassembled WGS sequence"/>
</dbReference>
<comment type="caution">
    <text evidence="7">The sequence shown here is derived from an EMBL/GenBank/DDBJ whole genome shotgun (WGS) entry which is preliminary data.</text>
</comment>
<keyword evidence="6" id="KW-0814">Transposable element</keyword>
<evidence type="ECO:0000256" key="4">
    <source>
        <dbReference type="ARBA" id="ARBA00023125"/>
    </source>
</evidence>